<dbReference type="AlphaFoldDB" id="A0A4R6G5K6"/>
<dbReference type="InterPro" id="IPR013433">
    <property type="entry name" value="PHA_gran_rgn"/>
</dbReference>
<dbReference type="EMBL" id="SNWF01000005">
    <property type="protein sequence ID" value="TDN89703.1"/>
    <property type="molecule type" value="Genomic_DNA"/>
</dbReference>
<reference evidence="1 2" key="1">
    <citation type="submission" date="2019-03" db="EMBL/GenBank/DDBJ databases">
        <title>Genomic Encyclopedia of Type Strains, Phase IV (KMG-IV): sequencing the most valuable type-strain genomes for metagenomic binning, comparative biology and taxonomic classification.</title>
        <authorList>
            <person name="Goeker M."/>
        </authorList>
    </citation>
    <scope>NUCLEOTIDE SEQUENCE [LARGE SCALE GENOMIC DNA]</scope>
    <source>
        <strain evidence="1 2">DSM 18555</strain>
    </source>
</reference>
<comment type="caution">
    <text evidence="1">The sequence shown here is derived from an EMBL/GenBank/DDBJ whole genome shotgun (WGS) entry which is preliminary data.</text>
</comment>
<evidence type="ECO:0000313" key="1">
    <source>
        <dbReference type="EMBL" id="TDN89703.1"/>
    </source>
</evidence>
<dbReference type="RefSeq" id="WP_112991813.1">
    <property type="nucleotide sequence ID" value="NZ_PTLZ01000002.1"/>
</dbReference>
<protein>
    <submittedName>
        <fullName evidence="1">Putative polyhydroxyalkanoate system protein</fullName>
    </submittedName>
</protein>
<accession>A0A4R6G5K6</accession>
<dbReference type="Pfam" id="PF09650">
    <property type="entry name" value="PHA_gran_rgn"/>
    <property type="match status" value="1"/>
</dbReference>
<sequence>MADISIKQEHQLPLQQAKDAAQKVADKMASEFEMTTQWDGDVLSFKRSGVAGTLALRDKEAQIDITLDFLFKAFASTLEEKVARNMRKFFAEAA</sequence>
<name>A0A4R6G5K6_9BURK</name>
<dbReference type="NCBIfam" id="TIGR02610">
    <property type="entry name" value="PHA_gran_rgn"/>
    <property type="match status" value="1"/>
</dbReference>
<proteinExistence type="predicted"/>
<gene>
    <name evidence="1" type="ORF">EV677_1763</name>
</gene>
<evidence type="ECO:0000313" key="2">
    <source>
        <dbReference type="Proteomes" id="UP000294737"/>
    </source>
</evidence>
<organism evidence="1 2">
    <name type="scientific">Herminiimonas fonticola</name>
    <dbReference type="NCBI Taxonomy" id="303380"/>
    <lineage>
        <taxon>Bacteria</taxon>
        <taxon>Pseudomonadati</taxon>
        <taxon>Pseudomonadota</taxon>
        <taxon>Betaproteobacteria</taxon>
        <taxon>Burkholderiales</taxon>
        <taxon>Oxalobacteraceae</taxon>
        <taxon>Herminiimonas</taxon>
    </lineage>
</organism>
<dbReference type="Proteomes" id="UP000294737">
    <property type="component" value="Unassembled WGS sequence"/>
</dbReference>
<dbReference type="OrthoDB" id="287584at2"/>
<keyword evidence="2" id="KW-1185">Reference proteome</keyword>